<evidence type="ECO:0000256" key="1">
    <source>
        <dbReference type="SAM" id="MobiDB-lite"/>
    </source>
</evidence>
<proteinExistence type="predicted"/>
<gene>
    <name evidence="3" type="ORF">CM83_19301</name>
</gene>
<evidence type="ECO:0000313" key="3">
    <source>
        <dbReference type="EMBL" id="JAG18877.1"/>
    </source>
</evidence>
<dbReference type="AlphaFoldDB" id="A0A0A9XDS5"/>
<keyword evidence="2" id="KW-0812">Transmembrane</keyword>
<evidence type="ECO:0000256" key="2">
    <source>
        <dbReference type="SAM" id="Phobius"/>
    </source>
</evidence>
<dbReference type="GO" id="GO:0016020">
    <property type="term" value="C:membrane"/>
    <property type="evidence" value="ECO:0007669"/>
    <property type="project" value="TreeGrafter"/>
</dbReference>
<dbReference type="Pfam" id="PF07898">
    <property type="entry name" value="DUF1676"/>
    <property type="match status" value="1"/>
</dbReference>
<organism evidence="3">
    <name type="scientific">Lygus hesperus</name>
    <name type="common">Western plant bug</name>
    <dbReference type="NCBI Taxonomy" id="30085"/>
    <lineage>
        <taxon>Eukaryota</taxon>
        <taxon>Metazoa</taxon>
        <taxon>Ecdysozoa</taxon>
        <taxon>Arthropoda</taxon>
        <taxon>Hexapoda</taxon>
        <taxon>Insecta</taxon>
        <taxon>Pterygota</taxon>
        <taxon>Neoptera</taxon>
        <taxon>Paraneoptera</taxon>
        <taxon>Hemiptera</taxon>
        <taxon>Heteroptera</taxon>
        <taxon>Panheteroptera</taxon>
        <taxon>Cimicomorpha</taxon>
        <taxon>Miridae</taxon>
        <taxon>Mirini</taxon>
        <taxon>Lygus</taxon>
    </lineage>
</organism>
<dbReference type="InterPro" id="IPR012464">
    <property type="entry name" value="DUF1676"/>
</dbReference>
<keyword evidence="2" id="KW-0472">Membrane</keyword>
<sequence length="168" mass="17470">MSLVPSDDGRGRSLEVDDAASRSPPPSHRRPGLVRMIGAALDDFVDSRSLRISLPSWATPTGHAIDLDVGRAISEVTGRGKKGGKGMKGMTVLACMMLGKMVMMTMGMVKMKAMTAMMMSMGALMLSKVQLYKMLMSSKDEGESKHVVIVTSSDHGGGGGGHGGGGGG</sequence>
<feature type="region of interest" description="Disordered" evidence="1">
    <location>
        <begin position="1"/>
        <end position="32"/>
    </location>
</feature>
<accession>A0A0A9XDS5</accession>
<dbReference type="PANTHER" id="PTHR21879">
    <property type="entry name" value="FI03362P-RELATED-RELATED"/>
    <property type="match status" value="1"/>
</dbReference>
<feature type="transmembrane region" description="Helical" evidence="2">
    <location>
        <begin position="89"/>
        <end position="107"/>
    </location>
</feature>
<reference evidence="3" key="2">
    <citation type="submission" date="2014-07" db="EMBL/GenBank/DDBJ databases">
        <authorList>
            <person name="Hull J."/>
        </authorList>
    </citation>
    <scope>NUCLEOTIDE SEQUENCE</scope>
</reference>
<keyword evidence="2" id="KW-1133">Transmembrane helix</keyword>
<name>A0A0A9XDS5_LYGHE</name>
<protein>
    <submittedName>
        <fullName evidence="3">Uncharacterized protein</fullName>
    </submittedName>
</protein>
<reference evidence="3" key="1">
    <citation type="journal article" date="2014" name="PLoS ONE">
        <title>Transcriptome-Based Identification of ABC Transporters in the Western Tarnished Plant Bug Lygus hesperus.</title>
        <authorList>
            <person name="Hull J.J."/>
            <person name="Chaney K."/>
            <person name="Geib S.M."/>
            <person name="Fabrick J.A."/>
            <person name="Brent C.S."/>
            <person name="Walsh D."/>
            <person name="Lavine L.C."/>
        </authorList>
    </citation>
    <scope>NUCLEOTIDE SEQUENCE</scope>
</reference>
<feature type="non-terminal residue" evidence="3">
    <location>
        <position position="168"/>
    </location>
</feature>
<dbReference type="EMBL" id="GBHO01024727">
    <property type="protein sequence ID" value="JAG18877.1"/>
    <property type="molecule type" value="Transcribed_RNA"/>
</dbReference>